<keyword evidence="5 7" id="KW-0054">Arabinose catabolism</keyword>
<dbReference type="InterPro" id="IPR005929">
    <property type="entry name" value="Ribulokinase"/>
</dbReference>
<dbReference type="PIRSF" id="PIRSF000538">
    <property type="entry name" value="GlpK"/>
    <property type="match status" value="1"/>
</dbReference>
<evidence type="ECO:0000256" key="7">
    <source>
        <dbReference type="HAMAP-Rule" id="MF_00520"/>
    </source>
</evidence>
<dbReference type="Proteomes" id="UP001589792">
    <property type="component" value="Unassembled WGS sequence"/>
</dbReference>
<feature type="domain" description="Carbohydrate kinase FGGY C-terminal" evidence="10">
    <location>
        <begin position="293"/>
        <end position="504"/>
    </location>
</feature>
<evidence type="ECO:0000256" key="6">
    <source>
        <dbReference type="ARBA" id="ARBA00023277"/>
    </source>
</evidence>
<reference evidence="11 12" key="1">
    <citation type="submission" date="2024-09" db="EMBL/GenBank/DDBJ databases">
        <authorList>
            <person name="Sun Q."/>
            <person name="Mori K."/>
        </authorList>
    </citation>
    <scope>NUCLEOTIDE SEQUENCE [LARGE SCALE GENOMIC DNA]</scope>
    <source>
        <strain evidence="11 12">CCM 8626</strain>
    </source>
</reference>
<dbReference type="NCBIfam" id="NF003154">
    <property type="entry name" value="PRK04123.1"/>
    <property type="match status" value="1"/>
</dbReference>
<evidence type="ECO:0000256" key="9">
    <source>
        <dbReference type="RuleBase" id="RU003455"/>
    </source>
</evidence>
<dbReference type="Gene3D" id="3.30.420.40">
    <property type="match status" value="1"/>
</dbReference>
<evidence type="ECO:0000256" key="2">
    <source>
        <dbReference type="ARBA" id="ARBA00022741"/>
    </source>
</evidence>
<evidence type="ECO:0000256" key="5">
    <source>
        <dbReference type="ARBA" id="ARBA00022935"/>
    </source>
</evidence>
<dbReference type="EMBL" id="JBHLXG010000010">
    <property type="protein sequence ID" value="MFC0227031.1"/>
    <property type="molecule type" value="Genomic_DNA"/>
</dbReference>
<comment type="caution">
    <text evidence="11">The sequence shown here is derived from an EMBL/GenBank/DDBJ whole genome shotgun (WGS) entry which is preliminary data.</text>
</comment>
<dbReference type="InterPro" id="IPR018485">
    <property type="entry name" value="FGGY_C"/>
</dbReference>
<dbReference type="CDD" id="cd07781">
    <property type="entry name" value="ASKHA_NBD_FGGY_L-RBK"/>
    <property type="match status" value="1"/>
</dbReference>
<evidence type="ECO:0000313" key="12">
    <source>
        <dbReference type="Proteomes" id="UP001589792"/>
    </source>
</evidence>
<sequence length="559" mass="61254">MTAGAITLGLDFGSDSVRVLAVDCQNGNELDTEVVYYPRWQRGDFCQAAENQFRHHPLDYIESMEQAIVALVQRMPPEQRRLVVGIGVDSTGSTPAPIDENGDVLALRPEFANNPNAMFVLWKDHTAIEEAEAINQLCRSGDFPDYSRYIGGVYSSEWFWAKILHVSRHDQAVRKAAASWVELCDWVPALLSGTTAPHLLKRGRCSVGHKTLWHPDWDGLPPKAFFAALDPILVNDLPYPLFTGSYTAELPVGTLTPEWAKRLGLTEGVVLSGGAFDCHMGAVGAGAQPYTLVKVIGTSTCDILIADRERVGDRAIGGICGQVDGSVVPEMIGMEAGQSAFGDMYAWFSHLLSWPLREAAKNQPQLQAQFLQIESTLLADLTNAWAKNPSLDHLPVVLDWFNGRRTPYANQRLKGVITDLNLGTDAPTLFGGFIAATAFGARAIMECFEQQDIPVDNVLALGGIARKSPVIMQVCADVMDRPLQIVASDQCCALGAAIFAAVAAGCFSNVPQAQQQMACSIERTLQPDPQRVLRYQQLYQRYQQWCLAAEPRYAAVNKD</sequence>
<evidence type="ECO:0000256" key="3">
    <source>
        <dbReference type="ARBA" id="ARBA00022777"/>
    </source>
</evidence>
<dbReference type="Gene3D" id="1.20.58.2240">
    <property type="match status" value="1"/>
</dbReference>
<accession>A0ABV6EDF3</accession>
<keyword evidence="4 7" id="KW-0067">ATP-binding</keyword>
<evidence type="ECO:0000313" key="11">
    <source>
        <dbReference type="EMBL" id="MFC0227031.1"/>
    </source>
</evidence>
<dbReference type="SUPFAM" id="SSF53067">
    <property type="entry name" value="Actin-like ATPase domain"/>
    <property type="match status" value="2"/>
</dbReference>
<evidence type="ECO:0000256" key="1">
    <source>
        <dbReference type="ARBA" id="ARBA00022679"/>
    </source>
</evidence>
<keyword evidence="1 7" id="KW-0808">Transferase</keyword>
<organism evidence="11 12">
    <name type="scientific">Serratia aquatilis</name>
    <dbReference type="NCBI Taxonomy" id="1737515"/>
    <lineage>
        <taxon>Bacteria</taxon>
        <taxon>Pseudomonadati</taxon>
        <taxon>Pseudomonadota</taxon>
        <taxon>Gammaproteobacteria</taxon>
        <taxon>Enterobacterales</taxon>
        <taxon>Yersiniaceae</taxon>
        <taxon>Serratia</taxon>
    </lineage>
</organism>
<dbReference type="PANTHER" id="PTHR43435:SF4">
    <property type="entry name" value="FGGY CARBOHYDRATE KINASE DOMAIN-CONTAINING PROTEIN"/>
    <property type="match status" value="1"/>
</dbReference>
<dbReference type="Pfam" id="PF02782">
    <property type="entry name" value="FGGY_C"/>
    <property type="match status" value="1"/>
</dbReference>
<keyword evidence="2 7" id="KW-0547">Nucleotide-binding</keyword>
<dbReference type="GO" id="GO:0008741">
    <property type="term" value="F:ribulokinase activity"/>
    <property type="evidence" value="ECO:0007669"/>
    <property type="project" value="UniProtKB-EC"/>
</dbReference>
<comment type="similarity">
    <text evidence="7 9">Belongs to the ribulokinase family.</text>
</comment>
<dbReference type="InterPro" id="IPR043129">
    <property type="entry name" value="ATPase_NBD"/>
</dbReference>
<keyword evidence="6 7" id="KW-0119">Carbohydrate metabolism</keyword>
<dbReference type="InterPro" id="IPR000577">
    <property type="entry name" value="Carb_kinase_FGGY"/>
</dbReference>
<evidence type="ECO:0000256" key="4">
    <source>
        <dbReference type="ARBA" id="ARBA00022840"/>
    </source>
</evidence>
<dbReference type="NCBIfam" id="TIGR01234">
    <property type="entry name" value="L-ribulokinase"/>
    <property type="match status" value="1"/>
</dbReference>
<protein>
    <recommendedName>
        <fullName evidence="7 8">Ribulokinase</fullName>
        <ecNumber evidence="7 8">2.7.1.16</ecNumber>
    </recommendedName>
</protein>
<evidence type="ECO:0000256" key="8">
    <source>
        <dbReference type="NCBIfam" id="TIGR01234"/>
    </source>
</evidence>
<dbReference type="EC" id="2.7.1.16" evidence="7 8"/>
<comment type="catalytic activity">
    <reaction evidence="7 9">
        <text>L-ribulose + ATP = L-ribulose 5-phosphate + ADP + H(+)</text>
        <dbReference type="Rhea" id="RHEA:22072"/>
        <dbReference type="ChEBI" id="CHEBI:15378"/>
        <dbReference type="ChEBI" id="CHEBI:16880"/>
        <dbReference type="ChEBI" id="CHEBI:30616"/>
        <dbReference type="ChEBI" id="CHEBI:58226"/>
        <dbReference type="ChEBI" id="CHEBI:456216"/>
        <dbReference type="EC" id="2.7.1.16"/>
    </reaction>
</comment>
<proteinExistence type="inferred from homology"/>
<gene>
    <name evidence="7" type="primary">araB</name>
    <name evidence="11" type="ORF">ACFFJ3_11035</name>
</gene>
<name>A0ABV6EDF3_9GAMM</name>
<keyword evidence="12" id="KW-1185">Reference proteome</keyword>
<evidence type="ECO:0000259" key="10">
    <source>
        <dbReference type="Pfam" id="PF02782"/>
    </source>
</evidence>
<dbReference type="RefSeq" id="WP_380675195.1">
    <property type="nucleotide sequence ID" value="NZ_CP173186.1"/>
</dbReference>
<dbReference type="PANTHER" id="PTHR43435">
    <property type="entry name" value="RIBULOKINASE"/>
    <property type="match status" value="1"/>
</dbReference>
<keyword evidence="3 7" id="KW-0418">Kinase</keyword>
<dbReference type="HAMAP" id="MF_00520">
    <property type="entry name" value="Ribulokinase"/>
    <property type="match status" value="1"/>
</dbReference>
<comment type="catalytic activity">
    <reaction evidence="7">
        <text>D-ribulose + ATP = D-ribulose 5-phosphate + ADP + H(+)</text>
        <dbReference type="Rhea" id="RHEA:17601"/>
        <dbReference type="ChEBI" id="CHEBI:15378"/>
        <dbReference type="ChEBI" id="CHEBI:17173"/>
        <dbReference type="ChEBI" id="CHEBI:30616"/>
        <dbReference type="ChEBI" id="CHEBI:58121"/>
        <dbReference type="ChEBI" id="CHEBI:456216"/>
        <dbReference type="EC" id="2.7.1.16"/>
    </reaction>
</comment>
<comment type="pathway">
    <text evidence="7 9">Carbohydrate degradation; L-arabinose degradation via L-ribulose; D-xylulose 5-phosphate from L-arabinose (bacterial route): step 2/3.</text>
</comment>